<proteinExistence type="predicted"/>
<sequence length="267" mass="31324">MLLFLQKFSVIACVFICLSCQTETHKQNQQVPLVKVLFLGNSYTYYHRMPEMFTQLAQHNKKNVAVQSVASGGRRLQDHSRNRRVKKMIQEQNFNWVILQEQSIIPFVQTTQMYEAVRTIDTWAKQHKTQSMFFLFWARKHTHDTGIRLEGVPYYQRFRSFTEAQNSLVHTHKKIADELGIPIAPVGVVWQQLHYRLPQSHLWQADGSHPTKVGAYITALVFYASIFQELPMKHLHRCPLKPAEQQLVADIIKAHVLDRKEYWNSNH</sequence>
<dbReference type="Proteomes" id="UP000004095">
    <property type="component" value="Unassembled WGS sequence"/>
</dbReference>
<evidence type="ECO:0000313" key="1">
    <source>
        <dbReference type="EMBL" id="EAY26637.1"/>
    </source>
</evidence>
<dbReference type="OrthoDB" id="7443339at2"/>
<dbReference type="Gene3D" id="3.40.50.1110">
    <property type="entry name" value="SGNH hydrolase"/>
    <property type="match status" value="1"/>
</dbReference>
<evidence type="ECO:0008006" key="3">
    <source>
        <dbReference type="Google" id="ProtNLM"/>
    </source>
</evidence>
<protein>
    <recommendedName>
        <fullName evidence="3">Lipoprotein</fullName>
    </recommendedName>
</protein>
<dbReference type="SUPFAM" id="SSF52266">
    <property type="entry name" value="SGNH hydrolase"/>
    <property type="match status" value="1"/>
</dbReference>
<dbReference type="eggNOG" id="COG3291">
    <property type="taxonomic scope" value="Bacteria"/>
</dbReference>
<comment type="caution">
    <text evidence="1">The sequence shown here is derived from an EMBL/GenBank/DDBJ whole genome shotgun (WGS) entry which is preliminary data.</text>
</comment>
<dbReference type="EMBL" id="AAWS01000032">
    <property type="protein sequence ID" value="EAY26637.1"/>
    <property type="molecule type" value="Genomic_DNA"/>
</dbReference>
<evidence type="ECO:0000313" key="2">
    <source>
        <dbReference type="Proteomes" id="UP000004095"/>
    </source>
</evidence>
<keyword evidence="2" id="KW-1185">Reference proteome</keyword>
<organism evidence="1 2">
    <name type="scientific">Microscilla marina ATCC 23134</name>
    <dbReference type="NCBI Taxonomy" id="313606"/>
    <lineage>
        <taxon>Bacteria</taxon>
        <taxon>Pseudomonadati</taxon>
        <taxon>Bacteroidota</taxon>
        <taxon>Cytophagia</taxon>
        <taxon>Cytophagales</taxon>
        <taxon>Microscillaceae</taxon>
        <taxon>Microscilla</taxon>
    </lineage>
</organism>
<reference evidence="1 2" key="1">
    <citation type="submission" date="2007-01" db="EMBL/GenBank/DDBJ databases">
        <authorList>
            <person name="Haygood M."/>
            <person name="Podell S."/>
            <person name="Anderson C."/>
            <person name="Hopkinson B."/>
            <person name="Roe K."/>
            <person name="Barbeau K."/>
            <person name="Gaasterland T."/>
            <person name="Ferriera S."/>
            <person name="Johnson J."/>
            <person name="Kravitz S."/>
            <person name="Beeson K."/>
            <person name="Sutton G."/>
            <person name="Rogers Y.-H."/>
            <person name="Friedman R."/>
            <person name="Frazier M."/>
            <person name="Venter J.C."/>
        </authorList>
    </citation>
    <scope>NUCLEOTIDE SEQUENCE [LARGE SCALE GENOMIC DNA]</scope>
    <source>
        <strain evidence="1 2">ATCC 23134</strain>
    </source>
</reference>
<dbReference type="InterPro" id="IPR036514">
    <property type="entry name" value="SGNH_hydro_sf"/>
</dbReference>
<gene>
    <name evidence="1" type="ORF">M23134_06166</name>
</gene>
<dbReference type="CDD" id="cd00229">
    <property type="entry name" value="SGNH_hydrolase"/>
    <property type="match status" value="1"/>
</dbReference>
<accession>A1ZSQ7</accession>
<dbReference type="AlphaFoldDB" id="A1ZSQ7"/>
<name>A1ZSQ7_MICM2</name>
<dbReference type="RefSeq" id="WP_002700671.1">
    <property type="nucleotide sequence ID" value="NZ_AAWS01000032.1"/>
</dbReference>
<dbReference type="GO" id="GO:0016788">
    <property type="term" value="F:hydrolase activity, acting on ester bonds"/>
    <property type="evidence" value="ECO:0007669"/>
    <property type="project" value="UniProtKB-ARBA"/>
</dbReference>